<evidence type="ECO:0000256" key="7">
    <source>
        <dbReference type="PIRNR" id="PIRNR004682"/>
    </source>
</evidence>
<dbReference type="GO" id="GO:0046872">
    <property type="term" value="F:metal ion binding"/>
    <property type="evidence" value="ECO:0007669"/>
    <property type="project" value="UniProtKB-KW"/>
</dbReference>
<sequence>MEKIHRAVFIDRDGTMGANASCEYPFEFIPFDGLKEAIGRLQKAGYLAIAITNQSCVARGKGKGYDFDKELASYGLDDWFICPHDDQDNCGCRKPKPGLILQAQEKYSLSLSDCIMIGDRWTDINTGKSVGCKGVLVLTGRGKEEVLKENPFSPDSVQKDIFSAIDWIIKEAGV</sequence>
<evidence type="ECO:0000256" key="9">
    <source>
        <dbReference type="PIRSR" id="PIRSR004682-3"/>
    </source>
</evidence>
<dbReference type="InterPro" id="IPR004446">
    <property type="entry name" value="Heptose_bisP_phosphatase"/>
</dbReference>
<dbReference type="PANTHER" id="PTHR42891:SF1">
    <property type="entry name" value="D-GLYCERO-BETA-D-MANNO-HEPTOSE-1,7-BISPHOSPHATE 7-PHOSPHATASE"/>
    <property type="match status" value="1"/>
</dbReference>
<feature type="binding site" evidence="10">
    <location>
        <position position="84"/>
    </location>
    <ligand>
        <name>Zn(2+)</name>
        <dbReference type="ChEBI" id="CHEBI:29105"/>
    </ligand>
</feature>
<dbReference type="RefSeq" id="WP_262394830.1">
    <property type="nucleotide sequence ID" value="NZ_JACRTD010000003.1"/>
</dbReference>
<protein>
    <recommendedName>
        <fullName evidence="6 7">D,D-heptose 1,7-bisphosphate phosphatase</fullName>
        <ecNumber evidence="7">3.1.3.-</ecNumber>
    </recommendedName>
</protein>
<dbReference type="SUPFAM" id="SSF56784">
    <property type="entry name" value="HAD-like"/>
    <property type="match status" value="1"/>
</dbReference>
<reference evidence="11" key="1">
    <citation type="submission" date="2020-08" db="EMBL/GenBank/DDBJ databases">
        <title>Genome public.</title>
        <authorList>
            <person name="Liu C."/>
            <person name="Sun Q."/>
        </authorList>
    </citation>
    <scope>NUCLEOTIDE SEQUENCE</scope>
    <source>
        <strain evidence="11">NSJ-64</strain>
    </source>
</reference>
<keyword evidence="10" id="KW-0460">Magnesium</keyword>
<evidence type="ECO:0000256" key="2">
    <source>
        <dbReference type="ARBA" id="ARBA00022490"/>
    </source>
</evidence>
<dbReference type="InterPro" id="IPR023214">
    <property type="entry name" value="HAD_sf"/>
</dbReference>
<proteinExistence type="inferred from homology"/>
<evidence type="ECO:0000256" key="4">
    <source>
        <dbReference type="ARBA" id="ARBA00022801"/>
    </source>
</evidence>
<feature type="active site" description="Nucleophile" evidence="8">
    <location>
        <position position="11"/>
    </location>
</feature>
<feature type="site" description="Stabilizes the phosphoryl group" evidence="9">
    <location>
        <position position="94"/>
    </location>
</feature>
<dbReference type="AlphaFoldDB" id="A0A926EMF7"/>
<feature type="binding site" evidence="10">
    <location>
        <position position="11"/>
    </location>
    <ligand>
        <name>Mg(2+)</name>
        <dbReference type="ChEBI" id="CHEBI:18420"/>
    </ligand>
</feature>
<evidence type="ECO:0000256" key="5">
    <source>
        <dbReference type="ARBA" id="ARBA00023277"/>
    </source>
</evidence>
<dbReference type="PANTHER" id="PTHR42891">
    <property type="entry name" value="D-GLYCERO-BETA-D-MANNO-HEPTOSE-1,7-BISPHOSPHATE 7-PHOSPHATASE"/>
    <property type="match status" value="1"/>
</dbReference>
<dbReference type="InterPro" id="IPR006549">
    <property type="entry name" value="HAD-SF_hydro_IIIA"/>
</dbReference>
<evidence type="ECO:0000313" key="11">
    <source>
        <dbReference type="EMBL" id="MBC8585050.1"/>
    </source>
</evidence>
<keyword evidence="10" id="KW-0862">Zinc</keyword>
<evidence type="ECO:0000256" key="8">
    <source>
        <dbReference type="PIRSR" id="PIRSR004682-1"/>
    </source>
</evidence>
<gene>
    <name evidence="11" type="ORF">H8705_05575</name>
</gene>
<dbReference type="InterPro" id="IPR006543">
    <property type="entry name" value="Histidinol-phos"/>
</dbReference>
<keyword evidence="5 7" id="KW-0119">Carbohydrate metabolism</keyword>
<feature type="site" description="Stabilizes the phosphoryl group" evidence="9">
    <location>
        <position position="52"/>
    </location>
</feature>
<dbReference type="GO" id="GO:0005737">
    <property type="term" value="C:cytoplasm"/>
    <property type="evidence" value="ECO:0007669"/>
    <property type="project" value="UniProtKB-SubCell"/>
</dbReference>
<feature type="binding site" evidence="10">
    <location>
        <position position="92"/>
    </location>
    <ligand>
        <name>Zn(2+)</name>
        <dbReference type="ChEBI" id="CHEBI:29105"/>
    </ligand>
</feature>
<dbReference type="Gene3D" id="3.40.50.1000">
    <property type="entry name" value="HAD superfamily/HAD-like"/>
    <property type="match status" value="1"/>
</dbReference>
<evidence type="ECO:0000256" key="6">
    <source>
        <dbReference type="ARBA" id="ARBA00031828"/>
    </source>
</evidence>
<evidence type="ECO:0000256" key="10">
    <source>
        <dbReference type="PIRSR" id="PIRSR004682-4"/>
    </source>
</evidence>
<comment type="caution">
    <text evidence="11">The sequence shown here is derived from an EMBL/GenBank/DDBJ whole genome shotgun (WGS) entry which is preliminary data.</text>
</comment>
<dbReference type="NCBIfam" id="TIGR01662">
    <property type="entry name" value="HAD-SF-IIIA"/>
    <property type="match status" value="1"/>
</dbReference>
<organism evidence="11 12">
    <name type="scientific">Youxingia wuxianensis</name>
    <dbReference type="NCBI Taxonomy" id="2763678"/>
    <lineage>
        <taxon>Bacteria</taxon>
        <taxon>Bacillati</taxon>
        <taxon>Bacillota</taxon>
        <taxon>Clostridia</taxon>
        <taxon>Eubacteriales</taxon>
        <taxon>Oscillospiraceae</taxon>
        <taxon>Youxingia</taxon>
    </lineage>
</organism>
<feature type="binding site" evidence="10">
    <location>
        <position position="90"/>
    </location>
    <ligand>
        <name>Zn(2+)</name>
        <dbReference type="ChEBI" id="CHEBI:29105"/>
    </ligand>
</feature>
<dbReference type="GO" id="GO:0005975">
    <property type="term" value="P:carbohydrate metabolic process"/>
    <property type="evidence" value="ECO:0007669"/>
    <property type="project" value="InterPro"/>
</dbReference>
<keyword evidence="3 10" id="KW-0479">Metal-binding</keyword>
<name>A0A926EMF7_9FIRM</name>
<feature type="binding site" evidence="10">
    <location>
        <position position="119"/>
    </location>
    <ligand>
        <name>Mg(2+)</name>
        <dbReference type="ChEBI" id="CHEBI:18420"/>
    </ligand>
</feature>
<evidence type="ECO:0000256" key="3">
    <source>
        <dbReference type="ARBA" id="ARBA00022723"/>
    </source>
</evidence>
<dbReference type="GO" id="GO:0016791">
    <property type="term" value="F:phosphatase activity"/>
    <property type="evidence" value="ECO:0007669"/>
    <property type="project" value="InterPro"/>
</dbReference>
<evidence type="ECO:0000313" key="12">
    <source>
        <dbReference type="Proteomes" id="UP000623678"/>
    </source>
</evidence>
<feature type="binding site" evidence="10">
    <location>
        <position position="82"/>
    </location>
    <ligand>
        <name>Zn(2+)</name>
        <dbReference type="ChEBI" id="CHEBI:29105"/>
    </ligand>
</feature>
<dbReference type="EC" id="3.1.3.-" evidence="7"/>
<comment type="cofactor">
    <cofactor evidence="10">
        <name>Zn(2+)</name>
        <dbReference type="ChEBI" id="CHEBI:29105"/>
    </cofactor>
</comment>
<dbReference type="InterPro" id="IPR036412">
    <property type="entry name" value="HAD-like_sf"/>
</dbReference>
<keyword evidence="4 7" id="KW-0378">Hydrolase</keyword>
<evidence type="ECO:0000256" key="1">
    <source>
        <dbReference type="ARBA" id="ARBA00004496"/>
    </source>
</evidence>
<feature type="binding site" evidence="10">
    <location>
        <position position="13"/>
    </location>
    <ligand>
        <name>Mg(2+)</name>
        <dbReference type="ChEBI" id="CHEBI:18420"/>
    </ligand>
</feature>
<feature type="site" description="Contributes to substrate recognition" evidence="9">
    <location>
        <position position="93"/>
    </location>
</feature>
<dbReference type="Proteomes" id="UP000623678">
    <property type="component" value="Unassembled WGS sequence"/>
</dbReference>
<dbReference type="Pfam" id="PF13242">
    <property type="entry name" value="Hydrolase_like"/>
    <property type="match status" value="1"/>
</dbReference>
<keyword evidence="2 7" id="KW-0963">Cytoplasm</keyword>
<comment type="subcellular location">
    <subcellularLocation>
        <location evidence="1 7">Cytoplasm</location>
    </subcellularLocation>
</comment>
<keyword evidence="12" id="KW-1185">Reference proteome</keyword>
<accession>A0A926EMF7</accession>
<dbReference type="EMBL" id="JACRTD010000003">
    <property type="protein sequence ID" value="MBC8585050.1"/>
    <property type="molecule type" value="Genomic_DNA"/>
</dbReference>
<dbReference type="PIRSF" id="PIRSF004682">
    <property type="entry name" value="GmhB"/>
    <property type="match status" value="1"/>
</dbReference>
<comment type="cofactor">
    <cofactor evidence="10">
        <name>Mg(2+)</name>
        <dbReference type="ChEBI" id="CHEBI:18420"/>
    </cofactor>
</comment>
<dbReference type="NCBIfam" id="TIGR01656">
    <property type="entry name" value="Histidinol-ppas"/>
    <property type="match status" value="1"/>
</dbReference>
<comment type="similarity">
    <text evidence="7">Belongs to the gmhB family.</text>
</comment>
<feature type="active site" description="Proton donor" evidence="8">
    <location>
        <position position="13"/>
    </location>
</feature>